<evidence type="ECO:0000313" key="2">
    <source>
        <dbReference type="Proteomes" id="UP000325433"/>
    </source>
</evidence>
<evidence type="ECO:0000313" key="1">
    <source>
        <dbReference type="EMBL" id="KAE8312059.1"/>
    </source>
</evidence>
<protein>
    <submittedName>
        <fullName evidence="1">Uncharacterized protein</fullName>
    </submittedName>
</protein>
<proteinExistence type="predicted"/>
<dbReference type="Proteomes" id="UP000325433">
    <property type="component" value="Unassembled WGS sequence"/>
</dbReference>
<organism evidence="1 2">
    <name type="scientific">Aspergillus transmontanensis</name>
    <dbReference type="NCBI Taxonomy" id="1034304"/>
    <lineage>
        <taxon>Eukaryota</taxon>
        <taxon>Fungi</taxon>
        <taxon>Dikarya</taxon>
        <taxon>Ascomycota</taxon>
        <taxon>Pezizomycotina</taxon>
        <taxon>Eurotiomycetes</taxon>
        <taxon>Eurotiomycetidae</taxon>
        <taxon>Eurotiales</taxon>
        <taxon>Aspergillaceae</taxon>
        <taxon>Aspergillus</taxon>
        <taxon>Aspergillus subgen. Circumdati</taxon>
    </lineage>
</organism>
<sequence length="63" mass="6929">MTVASHGFPHGDSVFHPSAGAREIGRLIMEHTYTDIALVKLNENVQFLNETFEATSLGVLDRS</sequence>
<reference evidence="2" key="1">
    <citation type="submission" date="2019-04" db="EMBL/GenBank/DDBJ databases">
        <title>Friends and foes A comparative genomics studyof 23 Aspergillus species from section Flavi.</title>
        <authorList>
            <consortium name="DOE Joint Genome Institute"/>
            <person name="Kjaerbolling I."/>
            <person name="Vesth T."/>
            <person name="Frisvad J.C."/>
            <person name="Nybo J.L."/>
            <person name="Theobald S."/>
            <person name="Kildgaard S."/>
            <person name="Isbrandt T."/>
            <person name="Kuo A."/>
            <person name="Sato A."/>
            <person name="Lyhne E.K."/>
            <person name="Kogle M.E."/>
            <person name="Wiebenga A."/>
            <person name="Kun R.S."/>
            <person name="Lubbers R.J."/>
            <person name="Makela M.R."/>
            <person name="Barry K."/>
            <person name="Chovatia M."/>
            <person name="Clum A."/>
            <person name="Daum C."/>
            <person name="Haridas S."/>
            <person name="He G."/>
            <person name="LaButti K."/>
            <person name="Lipzen A."/>
            <person name="Mondo S."/>
            <person name="Riley R."/>
            <person name="Salamov A."/>
            <person name="Simmons B.A."/>
            <person name="Magnuson J.K."/>
            <person name="Henrissat B."/>
            <person name="Mortensen U.H."/>
            <person name="Larsen T.O."/>
            <person name="Devries R.P."/>
            <person name="Grigoriev I.V."/>
            <person name="Machida M."/>
            <person name="Baker S.E."/>
            <person name="Andersen M.R."/>
        </authorList>
    </citation>
    <scope>NUCLEOTIDE SEQUENCE [LARGE SCALE GENOMIC DNA]</scope>
    <source>
        <strain evidence="2">CBS 130015</strain>
    </source>
</reference>
<dbReference type="EMBL" id="ML738337">
    <property type="protein sequence ID" value="KAE8312059.1"/>
    <property type="molecule type" value="Genomic_DNA"/>
</dbReference>
<keyword evidence="2" id="KW-1185">Reference proteome</keyword>
<dbReference type="AlphaFoldDB" id="A0A5N6VWH1"/>
<accession>A0A5N6VWH1</accession>
<gene>
    <name evidence="1" type="ORF">BDV41DRAFT_540252</name>
</gene>
<name>A0A5N6VWH1_9EURO</name>